<gene>
    <name evidence="1" type="ORF">BD289DRAFT_448887</name>
</gene>
<name>A0A2T2ZRR9_9PEZI</name>
<reference evidence="1 2" key="1">
    <citation type="journal article" date="2018" name="Mycol. Prog.">
        <title>Coniella lustricola, a new species from submerged detritus.</title>
        <authorList>
            <person name="Raudabaugh D.B."/>
            <person name="Iturriaga T."/>
            <person name="Carver A."/>
            <person name="Mondo S."/>
            <person name="Pangilinan J."/>
            <person name="Lipzen A."/>
            <person name="He G."/>
            <person name="Amirebrahimi M."/>
            <person name="Grigoriev I.V."/>
            <person name="Miller A.N."/>
        </authorList>
    </citation>
    <scope>NUCLEOTIDE SEQUENCE [LARGE SCALE GENOMIC DNA]</scope>
    <source>
        <strain evidence="1 2">B22-T-1</strain>
    </source>
</reference>
<dbReference type="Proteomes" id="UP000241462">
    <property type="component" value="Unassembled WGS sequence"/>
</dbReference>
<dbReference type="InParanoid" id="A0A2T2ZRR9"/>
<keyword evidence="2" id="KW-1185">Reference proteome</keyword>
<proteinExistence type="predicted"/>
<protein>
    <submittedName>
        <fullName evidence="1">Uncharacterized protein</fullName>
    </submittedName>
</protein>
<organism evidence="1 2">
    <name type="scientific">Coniella lustricola</name>
    <dbReference type="NCBI Taxonomy" id="2025994"/>
    <lineage>
        <taxon>Eukaryota</taxon>
        <taxon>Fungi</taxon>
        <taxon>Dikarya</taxon>
        <taxon>Ascomycota</taxon>
        <taxon>Pezizomycotina</taxon>
        <taxon>Sordariomycetes</taxon>
        <taxon>Sordariomycetidae</taxon>
        <taxon>Diaporthales</taxon>
        <taxon>Schizoparmaceae</taxon>
        <taxon>Coniella</taxon>
    </lineage>
</organism>
<accession>A0A2T2ZRR9</accession>
<evidence type="ECO:0000313" key="2">
    <source>
        <dbReference type="Proteomes" id="UP000241462"/>
    </source>
</evidence>
<dbReference type="AlphaFoldDB" id="A0A2T2ZRR9"/>
<sequence>MYTTRTFACPFCTDHTQSHRYSSLVLVYSTSSHILDSTVGPPTTYTRAVCQCVAASNMGLAGMNPTRRVHEPEHKWERSVGFTVEMYASCRDSPCQCREASPMGHLGLADLAAECVLLAGHWRMFMPNLSWGGPHYKGRTPPSICSIYCASWTLNHCHLVGSGLAGPGLGSMLYRYRYYY</sequence>
<dbReference type="EMBL" id="KZ678930">
    <property type="protein sequence ID" value="PSR73968.1"/>
    <property type="molecule type" value="Genomic_DNA"/>
</dbReference>
<evidence type="ECO:0000313" key="1">
    <source>
        <dbReference type="EMBL" id="PSR73968.1"/>
    </source>
</evidence>